<dbReference type="EMBL" id="VUJX02000002">
    <property type="protein sequence ID" value="KAL0940775.1"/>
    <property type="molecule type" value="Genomic_DNA"/>
</dbReference>
<organism evidence="1 2">
    <name type="scientific">Colletotrichum truncatum</name>
    <name type="common">Anthracnose fungus</name>
    <name type="synonym">Colletotrichum capsici</name>
    <dbReference type="NCBI Taxonomy" id="5467"/>
    <lineage>
        <taxon>Eukaryota</taxon>
        <taxon>Fungi</taxon>
        <taxon>Dikarya</taxon>
        <taxon>Ascomycota</taxon>
        <taxon>Pezizomycotina</taxon>
        <taxon>Sordariomycetes</taxon>
        <taxon>Hypocreomycetidae</taxon>
        <taxon>Glomerellales</taxon>
        <taxon>Glomerellaceae</taxon>
        <taxon>Colletotrichum</taxon>
        <taxon>Colletotrichum truncatum species complex</taxon>
    </lineage>
</organism>
<reference evidence="1 2" key="1">
    <citation type="journal article" date="2020" name="Phytopathology">
        <title>Genome Sequence Resources of Colletotrichum truncatum, C. plurivorum, C. musicola, and C. sojae: Four Species Pathogenic to Soybean (Glycine max).</title>
        <authorList>
            <person name="Rogerio F."/>
            <person name="Boufleur T.R."/>
            <person name="Ciampi-Guillardi M."/>
            <person name="Sukno S.A."/>
            <person name="Thon M.R."/>
            <person name="Massola Junior N.S."/>
            <person name="Baroncelli R."/>
        </authorList>
    </citation>
    <scope>NUCLEOTIDE SEQUENCE [LARGE SCALE GENOMIC DNA]</scope>
    <source>
        <strain evidence="1 2">CMES1059</strain>
    </source>
</reference>
<keyword evidence="2" id="KW-1185">Reference proteome</keyword>
<sequence>MSVREKLLTGVNLSFQKKEEHDALHRGKVVRRHEDLISDAMGVGGIHLTDIILDLPHNFRQDETQRVAEQEVLMKGMRPQPTTYEEKAEADTTRSQRYAKRAYHYRARLPYVYRSGRRLNIVTSTQNESPHKIKGMEHRQRADQIMNVEWRQEQKSRRVSMDFSSFQEKSMRINGYRERTIQSIHFQLQGHNSHHEIFGPPLGKEVFDGRWDDLRTGKSFLHQGDQSISMTDLDIIDVDGVKRSWLCIEICGPLINTNGPVPLVLDPMPRSSIKIAVPAGKVSLASTIWQPQMICKVSQNPTEAQNVDGLPEISLSPLGEIVEPNNVRLRMSRHGIPIFVTQSKLDHVPGHYIIEDFFSAQNVFGLPWKETDRRVKLENKMRRKSEFWEDVHQQAREDRKQWCEIQQAMARDSCVVDIVFQGDWVHVPPNAQEQHLNLWSRPIPRQISAPSRQNTRHDKNLTGHAIRHSNSSGLRNEIKW</sequence>
<name>A0ACC3Z9M9_COLTU</name>
<evidence type="ECO:0000313" key="2">
    <source>
        <dbReference type="Proteomes" id="UP000805649"/>
    </source>
</evidence>
<protein>
    <submittedName>
        <fullName evidence="1">Uncharacterized protein</fullName>
    </submittedName>
</protein>
<evidence type="ECO:0000313" key="1">
    <source>
        <dbReference type="EMBL" id="KAL0940775.1"/>
    </source>
</evidence>
<gene>
    <name evidence="1" type="ORF">CTRU02_203538</name>
</gene>
<dbReference type="Proteomes" id="UP000805649">
    <property type="component" value="Unassembled WGS sequence"/>
</dbReference>
<comment type="caution">
    <text evidence="1">The sequence shown here is derived from an EMBL/GenBank/DDBJ whole genome shotgun (WGS) entry which is preliminary data.</text>
</comment>
<proteinExistence type="predicted"/>
<accession>A0ACC3Z9M9</accession>